<evidence type="ECO:0000313" key="2">
    <source>
        <dbReference type="EMBL" id="GLW90016.1"/>
    </source>
</evidence>
<evidence type="ECO:0000313" key="3">
    <source>
        <dbReference type="Proteomes" id="UP001165042"/>
    </source>
</evidence>
<reference evidence="2" key="1">
    <citation type="submission" date="2023-02" db="EMBL/GenBank/DDBJ databases">
        <title>Actinokineospora globicatena NBRC 15670.</title>
        <authorList>
            <person name="Ichikawa N."/>
            <person name="Sato H."/>
            <person name="Tonouchi N."/>
        </authorList>
    </citation>
    <scope>NUCLEOTIDE SEQUENCE</scope>
    <source>
        <strain evidence="2">NBRC 15670</strain>
    </source>
</reference>
<dbReference type="EMBL" id="BSSD01000001">
    <property type="protein sequence ID" value="GLW90016.1"/>
    <property type="molecule type" value="Genomic_DNA"/>
</dbReference>
<feature type="transmembrane region" description="Helical" evidence="1">
    <location>
        <begin position="50"/>
        <end position="69"/>
    </location>
</feature>
<keyword evidence="3" id="KW-1185">Reference proteome</keyword>
<organism evidence="2 3">
    <name type="scientific">Actinokineospora globicatena</name>
    <dbReference type="NCBI Taxonomy" id="103729"/>
    <lineage>
        <taxon>Bacteria</taxon>
        <taxon>Bacillati</taxon>
        <taxon>Actinomycetota</taxon>
        <taxon>Actinomycetes</taxon>
        <taxon>Pseudonocardiales</taxon>
        <taxon>Pseudonocardiaceae</taxon>
        <taxon>Actinokineospora</taxon>
    </lineage>
</organism>
<protein>
    <submittedName>
        <fullName evidence="2">Uncharacterized protein</fullName>
    </submittedName>
</protein>
<keyword evidence="1" id="KW-0472">Membrane</keyword>
<dbReference type="RefSeq" id="WP_285607686.1">
    <property type="nucleotide sequence ID" value="NZ_BSSD01000001.1"/>
</dbReference>
<evidence type="ECO:0000256" key="1">
    <source>
        <dbReference type="SAM" id="Phobius"/>
    </source>
</evidence>
<proteinExistence type="predicted"/>
<comment type="caution">
    <text evidence="2">The sequence shown here is derived from an EMBL/GenBank/DDBJ whole genome shotgun (WGS) entry which is preliminary data.</text>
</comment>
<gene>
    <name evidence="2" type="ORF">Aglo03_08320</name>
</gene>
<dbReference type="Proteomes" id="UP001165042">
    <property type="component" value="Unassembled WGS sequence"/>
</dbReference>
<dbReference type="AlphaFoldDB" id="A0A9W6QFI7"/>
<keyword evidence="1" id="KW-1133">Transmembrane helix</keyword>
<accession>A0A9W6QFI7</accession>
<sequence>MGWLILFLPTAAVWVVLIGALINHSGPIVTVPLGVGALLGAVAVLTQEPWFLVPVVLAWAWGVAMLVRAERRRR</sequence>
<name>A0A9W6QFI7_9PSEU</name>
<keyword evidence="1" id="KW-0812">Transmembrane</keyword>